<accession>A0AAJ6ZK72</accession>
<proteinExistence type="predicted"/>
<dbReference type="KEGG" id="pxu:106122626"/>
<dbReference type="Proteomes" id="UP000694872">
    <property type="component" value="Unplaced"/>
</dbReference>
<dbReference type="GeneID" id="106122626"/>
<organism evidence="2">
    <name type="scientific">Papilio xuthus</name>
    <name type="common">Asian swallowtail butterfly</name>
    <dbReference type="NCBI Taxonomy" id="66420"/>
    <lineage>
        <taxon>Eukaryota</taxon>
        <taxon>Metazoa</taxon>
        <taxon>Ecdysozoa</taxon>
        <taxon>Arthropoda</taxon>
        <taxon>Hexapoda</taxon>
        <taxon>Insecta</taxon>
        <taxon>Pterygota</taxon>
        <taxon>Neoptera</taxon>
        <taxon>Endopterygota</taxon>
        <taxon>Lepidoptera</taxon>
        <taxon>Glossata</taxon>
        <taxon>Ditrysia</taxon>
        <taxon>Papilionoidea</taxon>
        <taxon>Papilionidae</taxon>
        <taxon>Papilioninae</taxon>
        <taxon>Papilio</taxon>
    </lineage>
</organism>
<keyword evidence="1" id="KW-1133">Transmembrane helix</keyword>
<protein>
    <submittedName>
        <fullName evidence="2">Uncharacterized protein LOC106122626</fullName>
    </submittedName>
</protein>
<name>A0AAJ6ZK72_PAPXU</name>
<evidence type="ECO:0000313" key="2">
    <source>
        <dbReference type="RefSeq" id="XP_013174168.1"/>
    </source>
</evidence>
<keyword evidence="1" id="KW-0812">Transmembrane</keyword>
<keyword evidence="1" id="KW-0472">Membrane</keyword>
<feature type="transmembrane region" description="Helical" evidence="1">
    <location>
        <begin position="12"/>
        <end position="32"/>
    </location>
</feature>
<reference evidence="2" key="1">
    <citation type="submission" date="2025-08" db="UniProtKB">
        <authorList>
            <consortium name="RefSeq"/>
        </authorList>
    </citation>
    <scope>IDENTIFICATION</scope>
</reference>
<feature type="transmembrane region" description="Helical" evidence="1">
    <location>
        <begin position="125"/>
        <end position="146"/>
    </location>
</feature>
<dbReference type="AlphaFoldDB" id="A0AAJ6ZK72"/>
<gene>
    <name evidence="2" type="primary">LOC106122626</name>
</gene>
<dbReference type="RefSeq" id="XP_013174168.1">
    <property type="nucleotide sequence ID" value="XM_013318714.1"/>
</dbReference>
<feature type="transmembrane region" description="Helical" evidence="1">
    <location>
        <begin position="93"/>
        <end position="119"/>
    </location>
</feature>
<sequence length="153" mass="17218">MSDFSYISSVKYCCFCVDLKIGCIFIAIYGILDCTDIGMVTMYPICPNSTNSIVIVLKSIITIVCFISNIAMLVTSIIFLYGVLRGIKETATWFMFAILFSLTVRVAFIITALIVGLLFSCCSLFDLHIVHQAISFIIWFHFLAVVKSYRDIM</sequence>
<evidence type="ECO:0000256" key="1">
    <source>
        <dbReference type="SAM" id="Phobius"/>
    </source>
</evidence>
<feature type="transmembrane region" description="Helical" evidence="1">
    <location>
        <begin position="52"/>
        <end position="81"/>
    </location>
</feature>